<comment type="caution">
    <text evidence="3">The sequence shown here is derived from an EMBL/GenBank/DDBJ whole genome shotgun (WGS) entry which is preliminary data.</text>
</comment>
<dbReference type="NCBIfam" id="TIGR02537">
    <property type="entry name" value="arch_flag_Nterm"/>
    <property type="match status" value="1"/>
</dbReference>
<gene>
    <name evidence="3" type="ORF">SDC9_18346</name>
</gene>
<protein>
    <recommendedName>
        <fullName evidence="2">Archaeal Type IV pilin N-terminal domain-containing protein</fullName>
    </recommendedName>
</protein>
<dbReference type="InterPro" id="IPR013373">
    <property type="entry name" value="Flagellin/pilin_N_arc"/>
</dbReference>
<organism evidence="3">
    <name type="scientific">bioreactor metagenome</name>
    <dbReference type="NCBI Taxonomy" id="1076179"/>
    <lineage>
        <taxon>unclassified sequences</taxon>
        <taxon>metagenomes</taxon>
        <taxon>ecological metagenomes</taxon>
    </lineage>
</organism>
<sequence>MKDESGVSSVVGVVLLLLLVVLAASVIGITLSTATQNAAESTPNVIFAPSANPQMLYHSGGDILYKNRLIFYVNGVDITGLTQINGDDAWTEWRTGQAITLPGNNFVTNLTIIALDNLGRDQMLYRGSGVVVTPVPTPIPTTSTPTVTPTTPTPTPTTPTPTPTPTPSPYYVVGSEYYANASAFIQSVNDWQAGTFVYENEYHHTGRPILKKDIIVGNEPIVITSELIGSSGVFEIAGSQTGNIPVISRAPGYDGALLVIEENGLQISYGAITFDGMGHGNEPIIIVGEGTTFYAADYFTVKNGMNEDGVGVEGGGMYIAGTVSFHGSTSIAGNSAKYGGGIFIDTGGSLTMSGGSITGNYATVKGGGVYNNGAHQLNSGTIDETNTAPIGSVYYAVAGSTNNRAIFMRFAPGQQKTTPTVDQAVNLYLPYWG</sequence>
<proteinExistence type="predicted"/>
<feature type="compositionally biased region" description="Low complexity" evidence="1">
    <location>
        <begin position="136"/>
        <end position="150"/>
    </location>
</feature>
<evidence type="ECO:0000259" key="2">
    <source>
        <dbReference type="Pfam" id="PF07790"/>
    </source>
</evidence>
<evidence type="ECO:0000313" key="3">
    <source>
        <dbReference type="EMBL" id="MPL72561.1"/>
    </source>
</evidence>
<name>A0A644U3H0_9ZZZZ</name>
<feature type="domain" description="Archaeal Type IV pilin N-terminal" evidence="2">
    <location>
        <begin position="5"/>
        <end position="75"/>
    </location>
</feature>
<accession>A0A644U3H0</accession>
<dbReference type="AlphaFoldDB" id="A0A644U3H0"/>
<reference evidence="3" key="1">
    <citation type="submission" date="2019-08" db="EMBL/GenBank/DDBJ databases">
        <authorList>
            <person name="Kucharzyk K."/>
            <person name="Murdoch R.W."/>
            <person name="Higgins S."/>
            <person name="Loffler F."/>
        </authorList>
    </citation>
    <scope>NUCLEOTIDE SEQUENCE</scope>
</reference>
<dbReference type="EMBL" id="VSSQ01000067">
    <property type="protein sequence ID" value="MPL72561.1"/>
    <property type="molecule type" value="Genomic_DNA"/>
</dbReference>
<feature type="compositionally biased region" description="Pro residues" evidence="1">
    <location>
        <begin position="151"/>
        <end position="166"/>
    </location>
</feature>
<feature type="region of interest" description="Disordered" evidence="1">
    <location>
        <begin position="136"/>
        <end position="166"/>
    </location>
</feature>
<dbReference type="InterPro" id="IPR012859">
    <property type="entry name" value="Pilin_N_archaeal"/>
</dbReference>
<dbReference type="Pfam" id="PF07790">
    <property type="entry name" value="Pilin_N"/>
    <property type="match status" value="1"/>
</dbReference>
<evidence type="ECO:0000256" key="1">
    <source>
        <dbReference type="SAM" id="MobiDB-lite"/>
    </source>
</evidence>